<gene>
    <name evidence="2" type="ORF">C7B65_05385</name>
</gene>
<feature type="signal peptide" evidence="1">
    <location>
        <begin position="1"/>
        <end position="26"/>
    </location>
</feature>
<accession>A0A2T1DK40</accession>
<evidence type="ECO:0000313" key="3">
    <source>
        <dbReference type="Proteomes" id="UP000238634"/>
    </source>
</evidence>
<keyword evidence="3" id="KW-1185">Reference proteome</keyword>
<evidence type="ECO:0000313" key="2">
    <source>
        <dbReference type="EMBL" id="PSB20843.1"/>
    </source>
</evidence>
<dbReference type="AlphaFoldDB" id="A0A2T1DK40"/>
<evidence type="ECO:0000256" key="1">
    <source>
        <dbReference type="SAM" id="SignalP"/>
    </source>
</evidence>
<dbReference type="EMBL" id="PVWG01000004">
    <property type="protein sequence ID" value="PSB20843.1"/>
    <property type="molecule type" value="Genomic_DNA"/>
</dbReference>
<reference evidence="2 3" key="2">
    <citation type="submission" date="2018-03" db="EMBL/GenBank/DDBJ databases">
        <title>The ancient ancestry and fast evolution of plastids.</title>
        <authorList>
            <person name="Moore K.R."/>
            <person name="Magnabosco C."/>
            <person name="Momper L."/>
            <person name="Gold D.A."/>
            <person name="Bosak T."/>
            <person name="Fournier G.P."/>
        </authorList>
    </citation>
    <scope>NUCLEOTIDE SEQUENCE [LARGE SCALE GENOMIC DNA]</scope>
    <source>
        <strain evidence="2 3">ULC007</strain>
    </source>
</reference>
<protein>
    <submittedName>
        <fullName evidence="2">Uncharacterized protein</fullName>
    </submittedName>
</protein>
<feature type="chain" id="PRO_5015587035" evidence="1">
    <location>
        <begin position="27"/>
        <end position="145"/>
    </location>
</feature>
<reference evidence="2 3" key="1">
    <citation type="submission" date="2018-02" db="EMBL/GenBank/DDBJ databases">
        <authorList>
            <person name="Cohen D.B."/>
            <person name="Kent A.D."/>
        </authorList>
    </citation>
    <scope>NUCLEOTIDE SEQUENCE [LARGE SCALE GENOMIC DNA]</scope>
    <source>
        <strain evidence="2 3">ULC007</strain>
    </source>
</reference>
<comment type="caution">
    <text evidence="2">The sequence shown here is derived from an EMBL/GenBank/DDBJ whole genome shotgun (WGS) entry which is preliminary data.</text>
</comment>
<dbReference type="RefSeq" id="WP_073070563.1">
    <property type="nucleotide sequence ID" value="NZ_MPPI01000008.1"/>
</dbReference>
<sequence length="145" mass="15369">MNVKHIASTCLLGCTTLLIAATATLAKPGDPTNAVFKSRGTIENARFKGVGDASLVLAFANNNGSLGLTNAGRFSIEYIGNVQKNFEGKVQLRVSKFRSSEKGFRTVPASGTCNIETSDGTRVIRSICTVQGSQIDHGRSAFTIK</sequence>
<keyword evidence="1" id="KW-0732">Signal</keyword>
<organism evidence="2 3">
    <name type="scientific">Phormidesmis priestleyi ULC007</name>
    <dbReference type="NCBI Taxonomy" id="1920490"/>
    <lineage>
        <taxon>Bacteria</taxon>
        <taxon>Bacillati</taxon>
        <taxon>Cyanobacteriota</taxon>
        <taxon>Cyanophyceae</taxon>
        <taxon>Leptolyngbyales</taxon>
        <taxon>Leptolyngbyaceae</taxon>
        <taxon>Phormidesmis</taxon>
    </lineage>
</organism>
<name>A0A2T1DK40_9CYAN</name>
<dbReference type="OrthoDB" id="583778at2"/>
<dbReference type="Proteomes" id="UP000238634">
    <property type="component" value="Unassembled WGS sequence"/>
</dbReference>
<proteinExistence type="predicted"/>